<evidence type="ECO:0000313" key="2">
    <source>
        <dbReference type="EMBL" id="WAX55135.1"/>
    </source>
</evidence>
<protein>
    <recommendedName>
        <fullName evidence="4">Restriction endonuclease type IV Mrr domain-containing protein</fullName>
    </recommendedName>
</protein>
<evidence type="ECO:0008006" key="4">
    <source>
        <dbReference type="Google" id="ProtNLM"/>
    </source>
</evidence>
<keyword evidence="1" id="KW-1133">Transmembrane helix</keyword>
<proteinExistence type="predicted"/>
<name>A0ABY7JRF0_9ACTN</name>
<feature type="transmembrane region" description="Helical" evidence="1">
    <location>
        <begin position="21"/>
        <end position="41"/>
    </location>
</feature>
<organism evidence="2 3">
    <name type="scientific">Jatrophihabitans cynanchi</name>
    <dbReference type="NCBI Taxonomy" id="2944128"/>
    <lineage>
        <taxon>Bacteria</taxon>
        <taxon>Bacillati</taxon>
        <taxon>Actinomycetota</taxon>
        <taxon>Actinomycetes</taxon>
        <taxon>Jatrophihabitantales</taxon>
        <taxon>Jatrophihabitantaceae</taxon>
        <taxon>Jatrophihabitans</taxon>
    </lineage>
</organism>
<evidence type="ECO:0000313" key="3">
    <source>
        <dbReference type="Proteomes" id="UP001164693"/>
    </source>
</evidence>
<gene>
    <name evidence="2" type="ORF">M6B22_11240</name>
</gene>
<keyword evidence="1" id="KW-0472">Membrane</keyword>
<dbReference type="EMBL" id="CP097463">
    <property type="protein sequence ID" value="WAX55135.1"/>
    <property type="molecule type" value="Genomic_DNA"/>
</dbReference>
<sequence length="247" mass="26568">MDSLTEHVTPKRLATISKRDRRLLASAGLTSWAAGGVATFVSGNGSGAVALVAAGLAAGVLAGVGRWPTRVVVSGSEMYWEEVDAELKDAQEDASPEMVAELEQLRARLAALRETRGEPTSTPEDYDRQLLLAISRLRPDVRVTSAELLSPFAADFRAEADAGVIWIETKWRRTEAAPFRGRTLSSLLGGLQPSDRLLVVANAIDVEQASQLITQALGARGRVVGWRNATDDDDLLIALNDLLPLRT</sequence>
<feature type="transmembrane region" description="Helical" evidence="1">
    <location>
        <begin position="47"/>
        <end position="64"/>
    </location>
</feature>
<reference evidence="2" key="1">
    <citation type="submission" date="2022-05" db="EMBL/GenBank/DDBJ databases">
        <title>Jatrophihabitans sp. SB3-54 whole genome sequence.</title>
        <authorList>
            <person name="Suh M.K."/>
            <person name="Eom M.K."/>
            <person name="Kim J.S."/>
            <person name="Kim H.S."/>
            <person name="Do H.E."/>
            <person name="Shin Y.K."/>
            <person name="Lee J.-S."/>
        </authorList>
    </citation>
    <scope>NUCLEOTIDE SEQUENCE</scope>
    <source>
        <strain evidence="2">SB3-54</strain>
    </source>
</reference>
<keyword evidence="3" id="KW-1185">Reference proteome</keyword>
<dbReference type="RefSeq" id="WP_269441637.1">
    <property type="nucleotide sequence ID" value="NZ_CP097463.1"/>
</dbReference>
<accession>A0ABY7JRF0</accession>
<keyword evidence="1" id="KW-0812">Transmembrane</keyword>
<evidence type="ECO:0000256" key="1">
    <source>
        <dbReference type="SAM" id="Phobius"/>
    </source>
</evidence>
<dbReference type="Proteomes" id="UP001164693">
    <property type="component" value="Chromosome"/>
</dbReference>